<comment type="caution">
    <text evidence="3">The sequence shown here is derived from an EMBL/GenBank/DDBJ whole genome shotgun (WGS) entry which is preliminary data.</text>
</comment>
<dbReference type="RefSeq" id="WP_179408344.1">
    <property type="nucleotide sequence ID" value="NZ_BMGF01000005.1"/>
</dbReference>
<dbReference type="AlphaFoldDB" id="A0A7Y9Y026"/>
<sequence>MRRLLIIAASSLALASCGQSDTPVVESEKSAEQGERSPLEPGDTSLADPAGGSVTAPAPGAGDPEGAGGPIPGAIQGRWGLVAADCTSTRGDAKGLLEVGAEQLRFYESVATIETVTESSASNLRGTFAFTGEGQSWVHDVSLTLDDGGQTLVRKDTGADAMPGELKYQRCG</sequence>
<reference evidence="3 4" key="1">
    <citation type="submission" date="2020-07" db="EMBL/GenBank/DDBJ databases">
        <title>Genomic Encyclopedia of Type Strains, Phase IV (KMG-IV): sequencing the most valuable type-strain genomes for metagenomic binning, comparative biology and taxonomic classification.</title>
        <authorList>
            <person name="Goeker M."/>
        </authorList>
    </citation>
    <scope>NUCLEOTIDE SEQUENCE [LARGE SCALE GENOMIC DNA]</scope>
    <source>
        <strain evidence="3 4">DSM 29043</strain>
    </source>
</reference>
<keyword evidence="2" id="KW-0732">Signal</keyword>
<keyword evidence="4" id="KW-1185">Reference proteome</keyword>
<evidence type="ECO:0000256" key="2">
    <source>
        <dbReference type="SAM" id="SignalP"/>
    </source>
</evidence>
<gene>
    <name evidence="3" type="ORF">FHS75_002849</name>
</gene>
<protein>
    <recommendedName>
        <fullName evidence="5">Lipoprotein</fullName>
    </recommendedName>
</protein>
<name>A0A7Y9Y026_9SPHN</name>
<dbReference type="Proteomes" id="UP000522081">
    <property type="component" value="Unassembled WGS sequence"/>
</dbReference>
<accession>A0A7Y9Y026</accession>
<evidence type="ECO:0000313" key="4">
    <source>
        <dbReference type="Proteomes" id="UP000522081"/>
    </source>
</evidence>
<feature type="signal peptide" evidence="2">
    <location>
        <begin position="1"/>
        <end position="15"/>
    </location>
</feature>
<evidence type="ECO:0000256" key="1">
    <source>
        <dbReference type="SAM" id="MobiDB-lite"/>
    </source>
</evidence>
<dbReference type="EMBL" id="JACBZF010000005">
    <property type="protein sequence ID" value="NYH96510.1"/>
    <property type="molecule type" value="Genomic_DNA"/>
</dbReference>
<evidence type="ECO:0008006" key="5">
    <source>
        <dbReference type="Google" id="ProtNLM"/>
    </source>
</evidence>
<evidence type="ECO:0000313" key="3">
    <source>
        <dbReference type="EMBL" id="NYH96510.1"/>
    </source>
</evidence>
<feature type="region of interest" description="Disordered" evidence="1">
    <location>
        <begin position="17"/>
        <end position="74"/>
    </location>
</feature>
<organism evidence="3 4">
    <name type="scientific">Novosphingobium marinum</name>
    <dbReference type="NCBI Taxonomy" id="1514948"/>
    <lineage>
        <taxon>Bacteria</taxon>
        <taxon>Pseudomonadati</taxon>
        <taxon>Pseudomonadota</taxon>
        <taxon>Alphaproteobacteria</taxon>
        <taxon>Sphingomonadales</taxon>
        <taxon>Sphingomonadaceae</taxon>
        <taxon>Novosphingobium</taxon>
    </lineage>
</organism>
<feature type="chain" id="PRO_5031274818" description="Lipoprotein" evidence="2">
    <location>
        <begin position="16"/>
        <end position="172"/>
    </location>
</feature>
<feature type="compositionally biased region" description="Basic and acidic residues" evidence="1">
    <location>
        <begin position="26"/>
        <end position="38"/>
    </location>
</feature>
<proteinExistence type="predicted"/>
<dbReference type="PROSITE" id="PS51257">
    <property type="entry name" value="PROKAR_LIPOPROTEIN"/>
    <property type="match status" value="1"/>
</dbReference>